<dbReference type="RefSeq" id="WP_121024789.1">
    <property type="nucleotide sequence ID" value="NZ_RCCE01000004.1"/>
</dbReference>
<reference evidence="1 2" key="1">
    <citation type="submission" date="2018-10" db="EMBL/GenBank/DDBJ databases">
        <title>Genomic Encyclopedia of Archaeal and Bacterial Type Strains, Phase II (KMG-II): from individual species to whole genera.</title>
        <authorList>
            <person name="Goeker M."/>
        </authorList>
    </citation>
    <scope>NUCLEOTIDE SEQUENCE [LARGE SCALE GENOMIC DNA]</scope>
    <source>
        <strain evidence="1 2">DSM 29466</strain>
    </source>
</reference>
<proteinExistence type="predicted"/>
<dbReference type="OrthoDB" id="7773807at2"/>
<keyword evidence="2" id="KW-1185">Reference proteome</keyword>
<evidence type="ECO:0000313" key="2">
    <source>
        <dbReference type="Proteomes" id="UP000269157"/>
    </source>
</evidence>
<evidence type="ECO:0008006" key="3">
    <source>
        <dbReference type="Google" id="ProtNLM"/>
    </source>
</evidence>
<dbReference type="PROSITE" id="PS51257">
    <property type="entry name" value="PROKAR_LIPOPROTEIN"/>
    <property type="match status" value="1"/>
</dbReference>
<organism evidence="1 2">
    <name type="scientific">Litoreibacter meonggei</name>
    <dbReference type="NCBI Taxonomy" id="1049199"/>
    <lineage>
        <taxon>Bacteria</taxon>
        <taxon>Pseudomonadati</taxon>
        <taxon>Pseudomonadota</taxon>
        <taxon>Alphaproteobacteria</taxon>
        <taxon>Rhodobacterales</taxon>
        <taxon>Roseobacteraceae</taxon>
        <taxon>Litoreibacter</taxon>
    </lineage>
</organism>
<protein>
    <recommendedName>
        <fullName evidence="3">Lipoprotein</fullName>
    </recommendedName>
</protein>
<evidence type="ECO:0000313" key="1">
    <source>
        <dbReference type="EMBL" id="RLJ41588.1"/>
    </source>
</evidence>
<dbReference type="Proteomes" id="UP000269157">
    <property type="component" value="Unassembled WGS sequence"/>
</dbReference>
<accession>A0A497VLN9</accession>
<sequence>MTRTILAILAISLTVSACGRIRDSRINPFNWFGRDRAETVVVADEALLRDPRPFVSQVLSLKVEPTPEGAIIRVVGLPSLQGYWDAELLEVDRDDLNTLTYEFRVTPPPSQTRQSTQRSREIFAARAVSTNRLNKVRTITVIGQSNRRAVKR</sequence>
<gene>
    <name evidence="1" type="ORF">BCF46_2550</name>
</gene>
<comment type="caution">
    <text evidence="1">The sequence shown here is derived from an EMBL/GenBank/DDBJ whole genome shotgun (WGS) entry which is preliminary data.</text>
</comment>
<dbReference type="EMBL" id="RCCE01000004">
    <property type="protein sequence ID" value="RLJ41588.1"/>
    <property type="molecule type" value="Genomic_DNA"/>
</dbReference>
<dbReference type="AlphaFoldDB" id="A0A497VLN9"/>
<name>A0A497VLN9_9RHOB</name>